<accession>A0A9W5S0K5</accession>
<keyword evidence="3" id="KW-1003">Cell membrane</keyword>
<name>A0A9W5S0K5_9BACL</name>
<protein>
    <submittedName>
        <fullName evidence="8">Membrane protein</fullName>
    </submittedName>
</protein>
<dbReference type="OrthoDB" id="2352756at2"/>
<organism evidence="8 9">
    <name type="scientific">Paenibacillus darwinianus</name>
    <dbReference type="NCBI Taxonomy" id="1380763"/>
    <lineage>
        <taxon>Bacteria</taxon>
        <taxon>Bacillati</taxon>
        <taxon>Bacillota</taxon>
        <taxon>Bacilli</taxon>
        <taxon>Bacillales</taxon>
        <taxon>Paenibacillaceae</taxon>
        <taxon>Paenibacillus</taxon>
    </lineage>
</organism>
<feature type="transmembrane region" description="Helical" evidence="7">
    <location>
        <begin position="118"/>
        <end position="139"/>
    </location>
</feature>
<dbReference type="InterPro" id="IPR007140">
    <property type="entry name" value="DUF350"/>
</dbReference>
<dbReference type="PANTHER" id="PTHR40043">
    <property type="entry name" value="UPF0719 INNER MEMBRANE PROTEIN YJFL"/>
    <property type="match status" value="1"/>
</dbReference>
<sequence length="140" mass="15614">MDKEVDGLLNNPYIATLAYVSVAVMALIVFLFCFELVTRYNCWKEIKQGNLSVAMATGGKIFGICNLFRFSIEGGDSVYQSMAWAGFGFIVLMAAYFLFEFVTPVFRIDEEIKRDNRAVGLIAMIISVSLSYVIGATVLY</sequence>
<keyword evidence="9" id="KW-1185">Reference proteome</keyword>
<evidence type="ECO:0000256" key="1">
    <source>
        <dbReference type="ARBA" id="ARBA00004651"/>
    </source>
</evidence>
<gene>
    <name evidence="8" type="ORF">BG53_02730</name>
</gene>
<proteinExistence type="inferred from homology"/>
<feature type="transmembrane region" description="Helical" evidence="7">
    <location>
        <begin position="84"/>
        <end position="106"/>
    </location>
</feature>
<evidence type="ECO:0000313" key="9">
    <source>
        <dbReference type="Proteomes" id="UP000053750"/>
    </source>
</evidence>
<dbReference type="PANTHER" id="PTHR40043:SF1">
    <property type="entry name" value="UPF0719 INNER MEMBRANE PROTEIN YJFL"/>
    <property type="match status" value="1"/>
</dbReference>
<dbReference type="AlphaFoldDB" id="A0A9W5S0K5"/>
<keyword evidence="5 7" id="KW-1133">Transmembrane helix</keyword>
<dbReference type="Proteomes" id="UP000053750">
    <property type="component" value="Unassembled WGS sequence"/>
</dbReference>
<reference evidence="8 9" key="1">
    <citation type="submission" date="2014-02" db="EMBL/GenBank/DDBJ databases">
        <title>Genome sequence of Paenibacillus darwinianus reveals adaptive mechanisms for survival in Antarctic soils.</title>
        <authorList>
            <person name="Dsouza M."/>
            <person name="Taylor M.W."/>
            <person name="Turner S.J."/>
            <person name="Aislabie J."/>
        </authorList>
    </citation>
    <scope>NUCLEOTIDE SEQUENCE [LARGE SCALE GENOMIC DNA]</scope>
    <source>
        <strain evidence="8 9">CE1</strain>
    </source>
</reference>
<dbReference type="Pfam" id="PF03994">
    <property type="entry name" value="DUF350"/>
    <property type="match status" value="1"/>
</dbReference>
<feature type="transmembrane region" description="Helical" evidence="7">
    <location>
        <begin position="12"/>
        <end position="37"/>
    </location>
</feature>
<comment type="caution">
    <text evidence="8">The sequence shown here is derived from an EMBL/GenBank/DDBJ whole genome shotgun (WGS) entry which is preliminary data.</text>
</comment>
<evidence type="ECO:0000256" key="6">
    <source>
        <dbReference type="ARBA" id="ARBA00023136"/>
    </source>
</evidence>
<keyword evidence="4 7" id="KW-0812">Transmembrane</keyword>
<dbReference type="EMBL" id="JFHU01000139">
    <property type="protein sequence ID" value="EXX87924.1"/>
    <property type="molecule type" value="Genomic_DNA"/>
</dbReference>
<evidence type="ECO:0000313" key="8">
    <source>
        <dbReference type="EMBL" id="EXX87924.1"/>
    </source>
</evidence>
<evidence type="ECO:0000256" key="7">
    <source>
        <dbReference type="SAM" id="Phobius"/>
    </source>
</evidence>
<evidence type="ECO:0000256" key="5">
    <source>
        <dbReference type="ARBA" id="ARBA00022989"/>
    </source>
</evidence>
<evidence type="ECO:0000256" key="2">
    <source>
        <dbReference type="ARBA" id="ARBA00005779"/>
    </source>
</evidence>
<evidence type="ECO:0000256" key="4">
    <source>
        <dbReference type="ARBA" id="ARBA00022692"/>
    </source>
</evidence>
<keyword evidence="6 7" id="KW-0472">Membrane</keyword>
<comment type="subcellular location">
    <subcellularLocation>
        <location evidence="1">Cell membrane</location>
        <topology evidence="1">Multi-pass membrane protein</topology>
    </subcellularLocation>
</comment>
<dbReference type="GO" id="GO:0005886">
    <property type="term" value="C:plasma membrane"/>
    <property type="evidence" value="ECO:0007669"/>
    <property type="project" value="UniProtKB-SubCell"/>
</dbReference>
<evidence type="ECO:0000256" key="3">
    <source>
        <dbReference type="ARBA" id="ARBA00022475"/>
    </source>
</evidence>
<feature type="transmembrane region" description="Helical" evidence="7">
    <location>
        <begin position="49"/>
        <end position="72"/>
    </location>
</feature>
<comment type="similarity">
    <text evidence="2">Belongs to the UPF0719 family.</text>
</comment>
<dbReference type="RefSeq" id="WP_036581977.1">
    <property type="nucleotide sequence ID" value="NZ_KK082142.1"/>
</dbReference>